<accession>Q7R8Q1</accession>
<dbReference type="EMBL" id="AABL01002565">
    <property type="protein sequence ID" value="EAA19542.1"/>
    <property type="molecule type" value="Genomic_DNA"/>
</dbReference>
<dbReference type="NCBIfam" id="TIGR01599">
    <property type="entry name" value="PYST-A"/>
    <property type="match status" value="1"/>
</dbReference>
<dbReference type="Proteomes" id="UP000008553">
    <property type="component" value="Unassembled WGS sequence"/>
</dbReference>
<proteinExistence type="predicted"/>
<keyword evidence="2" id="KW-1185">Reference proteome</keyword>
<dbReference type="SUPFAM" id="SSF55961">
    <property type="entry name" value="Bet v1-like"/>
    <property type="match status" value="1"/>
</dbReference>
<comment type="caution">
    <text evidence="1">The sequence shown here is derived from an EMBL/GenBank/DDBJ whole genome shotgun (WGS) entry which is preliminary data.</text>
</comment>
<gene>
    <name evidence="1" type="ORF">PY07170</name>
</gene>
<dbReference type="InterPro" id="IPR006486">
    <property type="entry name" value="PYST_A"/>
</dbReference>
<evidence type="ECO:0000313" key="2">
    <source>
        <dbReference type="Proteomes" id="UP000008553"/>
    </source>
</evidence>
<dbReference type="PaxDb" id="73239-Q7R8Q1"/>
<organism evidence="1 2">
    <name type="scientific">Plasmodium yoelii yoelii</name>
    <dbReference type="NCBI Taxonomy" id="73239"/>
    <lineage>
        <taxon>Eukaryota</taxon>
        <taxon>Sar</taxon>
        <taxon>Alveolata</taxon>
        <taxon>Apicomplexa</taxon>
        <taxon>Aconoidasida</taxon>
        <taxon>Haemosporida</taxon>
        <taxon>Plasmodiidae</taxon>
        <taxon>Plasmodium</taxon>
        <taxon>Plasmodium (Vinckeia)</taxon>
    </lineage>
</organism>
<name>Q7R8Q1_PLAYO</name>
<protein>
    <submittedName>
        <fullName evidence="1">Uncharacterized protein</fullName>
    </submittedName>
</protein>
<evidence type="ECO:0000313" key="1">
    <source>
        <dbReference type="EMBL" id="EAA19542.1"/>
    </source>
</evidence>
<sequence length="193" mass="22733">MEFYNMFLGKIARVYTPNLVIIQQRFKKRPWSREKYFYALAAEFKISEDKTIIVMTSANINDHNSKNKKPFENTLIKSANLFKIDIDSEDDIRKGKLKKAIVNIAGYIIKKEDKCLDVTHVESEFQNVFPLINKHILHIYLSPPNIRKFMLSIHINFVNTTNITVITYKDILLWYSFHLMLVTLLGCMFELHL</sequence>
<reference evidence="1 2" key="1">
    <citation type="journal article" date="2002" name="Nature">
        <title>Genome sequence and comparative analysis of the model rodent malaria parasite Plasmodium yoelii yoelii.</title>
        <authorList>
            <person name="Carlton J.M."/>
            <person name="Angiuoli S.V."/>
            <person name="Suh B.B."/>
            <person name="Kooij T.W."/>
            <person name="Pertea M."/>
            <person name="Silva J.C."/>
            <person name="Ermolaeva M.D."/>
            <person name="Allen J.E."/>
            <person name="Selengut J.D."/>
            <person name="Koo H.L."/>
            <person name="Peterson J.D."/>
            <person name="Pop M."/>
            <person name="Kosack D.S."/>
            <person name="Shumway M.F."/>
            <person name="Bidwell S.L."/>
            <person name="Shallom S.J."/>
            <person name="van Aken S.E."/>
            <person name="Riedmuller S.B."/>
            <person name="Feldblyum T.V."/>
            <person name="Cho J.K."/>
            <person name="Quackenbush J."/>
            <person name="Sedegah M."/>
            <person name="Shoaibi A."/>
            <person name="Cummings L.M."/>
            <person name="Florens L."/>
            <person name="Yates J.R."/>
            <person name="Raine J.D."/>
            <person name="Sinden R.E."/>
            <person name="Harris M.A."/>
            <person name="Cunningham D.A."/>
            <person name="Preiser P.R."/>
            <person name="Bergman L.W."/>
            <person name="Vaidya A.B."/>
            <person name="van Lin L.H."/>
            <person name="Janse C.J."/>
            <person name="Waters A.P."/>
            <person name="Smith H.O."/>
            <person name="White O.R."/>
            <person name="Salzberg S.L."/>
            <person name="Venter J.C."/>
            <person name="Fraser C.M."/>
            <person name="Hoffman S.L."/>
            <person name="Gardner M.J."/>
            <person name="Carucci D.J."/>
        </authorList>
    </citation>
    <scope>NUCLEOTIDE SEQUENCE [LARGE SCALE GENOMIC DNA]</scope>
    <source>
        <strain evidence="1 2">17XNL</strain>
    </source>
</reference>
<dbReference type="AlphaFoldDB" id="Q7R8Q1"/>
<dbReference type="InParanoid" id="Q7R8Q1"/>